<evidence type="ECO:0000256" key="3">
    <source>
        <dbReference type="ARBA" id="ARBA00022679"/>
    </source>
</evidence>
<proteinExistence type="inferred from homology"/>
<feature type="domain" description="Diacylglycerol glucosyltransferase N-terminal" evidence="5">
    <location>
        <begin position="14"/>
        <end position="179"/>
    </location>
</feature>
<comment type="similarity">
    <text evidence="1">Belongs to the glycosyltransferase 28 family.</text>
</comment>
<dbReference type="GO" id="GO:0016758">
    <property type="term" value="F:hexosyltransferase activity"/>
    <property type="evidence" value="ECO:0007669"/>
    <property type="project" value="InterPro"/>
</dbReference>
<organism evidence="6 7">
    <name type="scientific">Oscillibacter hominis</name>
    <dbReference type="NCBI Taxonomy" id="2763056"/>
    <lineage>
        <taxon>Bacteria</taxon>
        <taxon>Bacillati</taxon>
        <taxon>Bacillota</taxon>
        <taxon>Clostridia</taxon>
        <taxon>Eubacteriales</taxon>
        <taxon>Oscillospiraceae</taxon>
        <taxon>Oscillibacter</taxon>
    </lineage>
</organism>
<dbReference type="EMBL" id="CP060490">
    <property type="protein sequence ID" value="QNL44772.1"/>
    <property type="molecule type" value="Genomic_DNA"/>
</dbReference>
<protein>
    <submittedName>
        <fullName evidence="6">Glycosyltransferase</fullName>
    </submittedName>
</protein>
<evidence type="ECO:0000313" key="6">
    <source>
        <dbReference type="EMBL" id="QNL44772.1"/>
    </source>
</evidence>
<dbReference type="Gene3D" id="3.40.50.2000">
    <property type="entry name" value="Glycogen Phosphorylase B"/>
    <property type="match status" value="1"/>
</dbReference>
<dbReference type="GO" id="GO:0009247">
    <property type="term" value="P:glycolipid biosynthetic process"/>
    <property type="evidence" value="ECO:0007669"/>
    <property type="project" value="InterPro"/>
</dbReference>
<dbReference type="PANTHER" id="PTHR43025">
    <property type="entry name" value="MONOGALACTOSYLDIACYLGLYCEROL SYNTHASE"/>
    <property type="match status" value="1"/>
</dbReference>
<evidence type="ECO:0000256" key="2">
    <source>
        <dbReference type="ARBA" id="ARBA00022676"/>
    </source>
</evidence>
<dbReference type="InterPro" id="IPR009695">
    <property type="entry name" value="Diacylglyc_glucosyltr_N"/>
</dbReference>
<dbReference type="KEGG" id="ohi:H8790_01580"/>
<evidence type="ECO:0000313" key="7">
    <source>
        <dbReference type="Proteomes" id="UP000515960"/>
    </source>
</evidence>
<evidence type="ECO:0000256" key="1">
    <source>
        <dbReference type="ARBA" id="ARBA00006962"/>
    </source>
</evidence>
<dbReference type="GO" id="GO:0016020">
    <property type="term" value="C:membrane"/>
    <property type="evidence" value="ECO:0007669"/>
    <property type="project" value="GOC"/>
</dbReference>
<keyword evidence="3 6" id="KW-0808">Transferase</keyword>
<evidence type="ECO:0000259" key="4">
    <source>
        <dbReference type="Pfam" id="PF00534"/>
    </source>
</evidence>
<gene>
    <name evidence="6" type="ORF">H8790_01580</name>
</gene>
<reference evidence="6 7" key="1">
    <citation type="submission" date="2020-08" db="EMBL/GenBank/DDBJ databases">
        <authorList>
            <person name="Liu C."/>
            <person name="Sun Q."/>
        </authorList>
    </citation>
    <scope>NUCLEOTIDE SEQUENCE [LARGE SCALE GENOMIC DNA]</scope>
    <source>
        <strain evidence="6 7">NSJ-62</strain>
    </source>
</reference>
<dbReference type="RefSeq" id="WP_187333356.1">
    <property type="nucleotide sequence ID" value="NZ_CP060490.1"/>
</dbReference>
<keyword evidence="2" id="KW-0328">Glycosyltransferase</keyword>
<accession>A0A7G9B5E1</accession>
<dbReference type="Pfam" id="PF06925">
    <property type="entry name" value="MGDG_synth"/>
    <property type="match status" value="1"/>
</dbReference>
<dbReference type="Proteomes" id="UP000515960">
    <property type="component" value="Chromosome"/>
</dbReference>
<evidence type="ECO:0000259" key="5">
    <source>
        <dbReference type="Pfam" id="PF06925"/>
    </source>
</evidence>
<dbReference type="SUPFAM" id="SSF53756">
    <property type="entry name" value="UDP-Glycosyltransferase/glycogen phosphorylase"/>
    <property type="match status" value="1"/>
</dbReference>
<dbReference type="AlphaFoldDB" id="A0A7G9B5E1"/>
<dbReference type="Pfam" id="PF00534">
    <property type="entry name" value="Glycos_transf_1"/>
    <property type="match status" value="1"/>
</dbReference>
<sequence length="372" mass="41665">MKLLVLSSNNGAGHNSAGRAILEAAHRRGMEGDMVDALSIDAPWKSRAISEIHIQGALHAPYLFEVGNYLAEKDAWRKKPSGCYRANARYADKLWMYLSGRHYDAVIATHVFPALTMTHIKRHIRSDVPAYFVATDYSCAPYVHETEMDGYFIPHVALRGKFLEAGVPFSRIVPSGIPVVERFVTRRSQAEARRILELPEEGKIVLVMTGSMGFGDAEGQVLALYRLLSEKARIYVMGGNNEKLKETLRSEYADAVTVLDYTREVPLYMDASDVLITKPGGLSTTESAVCEIPTVLTTPIPGWEEENVDFFTRHGLARFATDPENIARQAKLLLDDQDAREAMKACQRREINKQAAGEIVDHVARRHRPLFY</sequence>
<dbReference type="InterPro" id="IPR001296">
    <property type="entry name" value="Glyco_trans_1"/>
</dbReference>
<name>A0A7G9B5E1_9FIRM</name>
<dbReference type="PANTHER" id="PTHR43025:SF3">
    <property type="entry name" value="MONOGALACTOSYLDIACYLGLYCEROL SYNTHASE 1, CHLOROPLASTIC"/>
    <property type="match status" value="1"/>
</dbReference>
<dbReference type="InterPro" id="IPR050519">
    <property type="entry name" value="Glycosyltransf_28_UgtP"/>
</dbReference>
<feature type="domain" description="Glycosyl transferase family 1" evidence="4">
    <location>
        <begin position="219"/>
        <end position="345"/>
    </location>
</feature>
<keyword evidence="7" id="KW-1185">Reference proteome</keyword>